<sequence>MTTGSEVLANVSEYRRLAEELGYWPATTDPEHLAKLRSDNERFNRMNAHDPQGLKWSKMGASVPRSELSAPDT</sequence>
<dbReference type="Proteomes" id="UP000036464">
    <property type="component" value="Unassembled WGS sequence"/>
</dbReference>
<reference evidence="2 3" key="1">
    <citation type="submission" date="2015-05" db="EMBL/GenBank/DDBJ databases">
        <title>Genome sequence of Mycobacterium heraklionense Davo strain.</title>
        <authorList>
            <person name="Greninger A.L."/>
            <person name="Cunningham G."/>
            <person name="Miller S."/>
        </authorList>
    </citation>
    <scope>NUCLEOTIDE SEQUENCE [LARGE SCALE GENOMIC DNA]</scope>
    <source>
        <strain evidence="2 3">Davo</strain>
    </source>
</reference>
<feature type="region of interest" description="Disordered" evidence="1">
    <location>
        <begin position="45"/>
        <end position="73"/>
    </location>
</feature>
<protein>
    <submittedName>
        <fullName evidence="2">Uncharacterized protein</fullName>
    </submittedName>
</protein>
<comment type="caution">
    <text evidence="2">The sequence shown here is derived from an EMBL/GenBank/DDBJ whole genome shotgun (WGS) entry which is preliminary data.</text>
</comment>
<name>A0ABR5FII9_9MYCO</name>
<evidence type="ECO:0000256" key="1">
    <source>
        <dbReference type="SAM" id="MobiDB-lite"/>
    </source>
</evidence>
<organism evidence="2 3">
    <name type="scientific">Mycolicibacter heraklionensis</name>
    <dbReference type="NCBI Taxonomy" id="512402"/>
    <lineage>
        <taxon>Bacteria</taxon>
        <taxon>Bacillati</taxon>
        <taxon>Actinomycetota</taxon>
        <taxon>Actinomycetes</taxon>
        <taxon>Mycobacteriales</taxon>
        <taxon>Mycobacteriaceae</taxon>
        <taxon>Mycolicibacter</taxon>
    </lineage>
</organism>
<gene>
    <name evidence="2" type="ORF">ABW16_06650</name>
</gene>
<keyword evidence="3" id="KW-1185">Reference proteome</keyword>
<dbReference type="EMBL" id="LDPO01000003">
    <property type="protein sequence ID" value="KLO30575.1"/>
    <property type="molecule type" value="Genomic_DNA"/>
</dbReference>
<evidence type="ECO:0000313" key="3">
    <source>
        <dbReference type="Proteomes" id="UP000036464"/>
    </source>
</evidence>
<proteinExistence type="predicted"/>
<accession>A0ABR5FII9</accession>
<evidence type="ECO:0000313" key="2">
    <source>
        <dbReference type="EMBL" id="KLO30575.1"/>
    </source>
</evidence>